<feature type="domain" description="Acyl-CoA thioesterase-like C-terminal" evidence="4">
    <location>
        <begin position="141"/>
        <end position="263"/>
    </location>
</feature>
<accession>A0ABU0IUA8</accession>
<comment type="similarity">
    <text evidence="1">Belongs to the C/M/P thioester hydrolase family.</text>
</comment>
<dbReference type="Proteomes" id="UP001228905">
    <property type="component" value="Unassembled WGS sequence"/>
</dbReference>
<protein>
    <submittedName>
        <fullName evidence="5">Acyl-CoA thioesterase II</fullName>
    </submittedName>
</protein>
<dbReference type="EMBL" id="JAUSVS010000007">
    <property type="protein sequence ID" value="MDQ0465595.1"/>
    <property type="molecule type" value="Genomic_DNA"/>
</dbReference>
<feature type="domain" description="Acyl-CoA thioesterase-like N-terminal HotDog" evidence="3">
    <location>
        <begin position="22"/>
        <end position="103"/>
    </location>
</feature>
<dbReference type="InterPro" id="IPR029069">
    <property type="entry name" value="HotDog_dom_sf"/>
</dbReference>
<dbReference type="RefSeq" id="WP_307351050.1">
    <property type="nucleotide sequence ID" value="NZ_JAUSVS010000007.1"/>
</dbReference>
<dbReference type="SUPFAM" id="SSF54637">
    <property type="entry name" value="Thioesterase/thiol ester dehydrase-isomerase"/>
    <property type="match status" value="2"/>
</dbReference>
<evidence type="ECO:0000313" key="5">
    <source>
        <dbReference type="EMBL" id="MDQ0465595.1"/>
    </source>
</evidence>
<keyword evidence="2" id="KW-0378">Hydrolase</keyword>
<dbReference type="Pfam" id="PF13622">
    <property type="entry name" value="4HBT_3"/>
    <property type="match status" value="1"/>
</dbReference>
<organism evidence="5 6">
    <name type="scientific">Caulobacter ginsengisoli</name>
    <dbReference type="NCBI Taxonomy" id="400775"/>
    <lineage>
        <taxon>Bacteria</taxon>
        <taxon>Pseudomonadati</taxon>
        <taxon>Pseudomonadota</taxon>
        <taxon>Alphaproteobacteria</taxon>
        <taxon>Caulobacterales</taxon>
        <taxon>Caulobacteraceae</taxon>
        <taxon>Caulobacter</taxon>
    </lineage>
</organism>
<dbReference type="InterPro" id="IPR049449">
    <property type="entry name" value="TesB_ACOT8-like_N"/>
</dbReference>
<evidence type="ECO:0000256" key="2">
    <source>
        <dbReference type="ARBA" id="ARBA00022801"/>
    </source>
</evidence>
<gene>
    <name evidence="5" type="ORF">QO010_003384</name>
</gene>
<dbReference type="InterPro" id="IPR049450">
    <property type="entry name" value="ACOT8-like_C"/>
</dbReference>
<evidence type="ECO:0000256" key="1">
    <source>
        <dbReference type="ARBA" id="ARBA00006538"/>
    </source>
</evidence>
<sequence length="274" mass="30068">MGALQQDTAIVRDGERLTAQLSRDWNIWGPNGGYVSAIALRAAGAVVPPDHRPATLSVQYVSPGAFEAADCQVVVVKRGRNAWLLNVALVQNGRTFLQAQVWTTNKAEGPTALEAVMPQVAPPAELKTVAEHLGDNAHQLDGFWRNLDCKPLVWIPWGEPRPPGAVLQEWHRFVGYQGDENDPFLDACRPLILTDTLIWPTHHRGLKDRPDYVAPSLDLTVWFHDRGGASDWLFVDCVADVAASGLIHGRARVWSEDGRLLATGGSNLMHVARS</sequence>
<keyword evidence="6" id="KW-1185">Reference proteome</keyword>
<dbReference type="InterPro" id="IPR042171">
    <property type="entry name" value="Acyl-CoA_hotdog"/>
</dbReference>
<evidence type="ECO:0000313" key="6">
    <source>
        <dbReference type="Proteomes" id="UP001228905"/>
    </source>
</evidence>
<comment type="caution">
    <text evidence="5">The sequence shown here is derived from an EMBL/GenBank/DDBJ whole genome shotgun (WGS) entry which is preliminary data.</text>
</comment>
<name>A0ABU0IUA8_9CAUL</name>
<dbReference type="InterPro" id="IPR003703">
    <property type="entry name" value="Acyl_CoA_thio"/>
</dbReference>
<proteinExistence type="inferred from homology"/>
<dbReference type="Pfam" id="PF20789">
    <property type="entry name" value="4HBT_3C"/>
    <property type="match status" value="1"/>
</dbReference>
<evidence type="ECO:0000259" key="3">
    <source>
        <dbReference type="Pfam" id="PF13622"/>
    </source>
</evidence>
<dbReference type="CDD" id="cd03444">
    <property type="entry name" value="Thioesterase_II_repeat1"/>
    <property type="match status" value="1"/>
</dbReference>
<dbReference type="Gene3D" id="2.40.160.210">
    <property type="entry name" value="Acyl-CoA thioesterase, double hotdog domain"/>
    <property type="match status" value="1"/>
</dbReference>
<dbReference type="PANTHER" id="PTHR11066">
    <property type="entry name" value="ACYL-COA THIOESTERASE"/>
    <property type="match status" value="1"/>
</dbReference>
<evidence type="ECO:0000259" key="4">
    <source>
        <dbReference type="Pfam" id="PF20789"/>
    </source>
</evidence>
<reference evidence="5 6" key="1">
    <citation type="submission" date="2023-07" db="EMBL/GenBank/DDBJ databases">
        <title>Genomic Encyclopedia of Type Strains, Phase IV (KMG-IV): sequencing the most valuable type-strain genomes for metagenomic binning, comparative biology and taxonomic classification.</title>
        <authorList>
            <person name="Goeker M."/>
        </authorList>
    </citation>
    <scope>NUCLEOTIDE SEQUENCE [LARGE SCALE GENOMIC DNA]</scope>
    <source>
        <strain evidence="5 6">DSM 18695</strain>
    </source>
</reference>
<dbReference type="PANTHER" id="PTHR11066:SF34">
    <property type="entry name" value="ACYL-COENZYME A THIOESTERASE 8"/>
    <property type="match status" value="1"/>
</dbReference>